<reference evidence="2" key="1">
    <citation type="journal article" date="2011" name="PLoS Genet.">
        <title>Genomic analysis of the necrotrophic fungal pathogens Sclerotinia sclerotiorum and Botrytis cinerea.</title>
        <authorList>
            <person name="Amselem J."/>
            <person name="Cuomo C.A."/>
            <person name="van Kan J.A."/>
            <person name="Viaud M."/>
            <person name="Benito E.P."/>
            <person name="Couloux A."/>
            <person name="Coutinho P.M."/>
            <person name="de Vries R.P."/>
            <person name="Dyer P.S."/>
            <person name="Fillinger S."/>
            <person name="Fournier E."/>
            <person name="Gout L."/>
            <person name="Hahn M."/>
            <person name="Kohn L."/>
            <person name="Lapalu N."/>
            <person name="Plummer K.M."/>
            <person name="Pradier J.M."/>
            <person name="Quevillon E."/>
            <person name="Sharon A."/>
            <person name="Simon A."/>
            <person name="ten Have A."/>
            <person name="Tudzynski B."/>
            <person name="Tudzynski P."/>
            <person name="Wincker P."/>
            <person name="Andrew M."/>
            <person name="Anthouard V."/>
            <person name="Beever R.E."/>
            <person name="Beffa R."/>
            <person name="Benoit I."/>
            <person name="Bouzid O."/>
            <person name="Brault B."/>
            <person name="Chen Z."/>
            <person name="Choquer M."/>
            <person name="Collemare J."/>
            <person name="Cotton P."/>
            <person name="Danchin E.G."/>
            <person name="Da Silva C."/>
            <person name="Gautier A."/>
            <person name="Giraud C."/>
            <person name="Giraud T."/>
            <person name="Gonzalez C."/>
            <person name="Grossetete S."/>
            <person name="Guldener U."/>
            <person name="Henrissat B."/>
            <person name="Howlett B.J."/>
            <person name="Kodira C."/>
            <person name="Kretschmer M."/>
            <person name="Lappartient A."/>
            <person name="Leroch M."/>
            <person name="Levis C."/>
            <person name="Mauceli E."/>
            <person name="Neuveglise C."/>
            <person name="Oeser B."/>
            <person name="Pearson M."/>
            <person name="Poulain J."/>
            <person name="Poussereau N."/>
            <person name="Quesneville H."/>
            <person name="Rascle C."/>
            <person name="Schumacher J."/>
            <person name="Segurens B."/>
            <person name="Sexton A."/>
            <person name="Silva E."/>
            <person name="Sirven C."/>
            <person name="Soanes D.M."/>
            <person name="Talbot N.J."/>
            <person name="Templeton M."/>
            <person name="Yandava C."/>
            <person name="Yarden O."/>
            <person name="Zeng Q."/>
            <person name="Rollins J.A."/>
            <person name="Lebrun M.H."/>
            <person name="Dickman M."/>
        </authorList>
    </citation>
    <scope>NUCLEOTIDE SEQUENCE [LARGE SCALE GENOMIC DNA]</scope>
    <source>
        <strain evidence="2">T4</strain>
    </source>
</reference>
<proteinExistence type="predicted"/>
<gene>
    <name evidence="1" type="ORF">BofuT4_uP036300.1</name>
</gene>
<dbReference type="HOGENOM" id="CLU_3013928_0_0_1"/>
<dbReference type="Proteomes" id="UP000008177">
    <property type="component" value="Unplaced contigs"/>
</dbReference>
<dbReference type="InParanoid" id="G2Y4R0"/>
<accession>G2Y4R0</accession>
<evidence type="ECO:0000313" key="1">
    <source>
        <dbReference type="EMBL" id="CCD47650.1"/>
    </source>
</evidence>
<evidence type="ECO:0000313" key="2">
    <source>
        <dbReference type="Proteomes" id="UP000008177"/>
    </source>
</evidence>
<name>G2Y4R0_BOTF4</name>
<dbReference type="AlphaFoldDB" id="G2Y4R0"/>
<sequence length="56" mass="6687">MSINIVQHQHHQQQHETYLSAPNLEHHAWKWVRLKDSWSEFIMNNENIKGPSLAIL</sequence>
<protein>
    <submittedName>
        <fullName evidence="1">Uncharacterized protein</fullName>
    </submittedName>
</protein>
<organism evidence="1 2">
    <name type="scientific">Botryotinia fuckeliana (strain T4)</name>
    <name type="common">Noble rot fungus</name>
    <name type="synonym">Botrytis cinerea</name>
    <dbReference type="NCBI Taxonomy" id="999810"/>
    <lineage>
        <taxon>Eukaryota</taxon>
        <taxon>Fungi</taxon>
        <taxon>Dikarya</taxon>
        <taxon>Ascomycota</taxon>
        <taxon>Pezizomycotina</taxon>
        <taxon>Leotiomycetes</taxon>
        <taxon>Helotiales</taxon>
        <taxon>Sclerotiniaceae</taxon>
        <taxon>Botrytis</taxon>
    </lineage>
</organism>
<dbReference type="EMBL" id="FQ790287">
    <property type="protein sequence ID" value="CCD47650.1"/>
    <property type="molecule type" value="Genomic_DNA"/>
</dbReference>